<dbReference type="GeneID" id="34567618"/>
<reference evidence="1 2" key="1">
    <citation type="submission" date="2016-09" db="EMBL/GenBank/DDBJ databases">
        <authorList>
            <person name="Capua I."/>
            <person name="De Benedictis P."/>
            <person name="Joannis T."/>
            <person name="Lombin L.H."/>
            <person name="Cattoli G."/>
        </authorList>
    </citation>
    <scope>NUCLEOTIDE SEQUENCE [LARGE SCALE GENOMIC DNA]</scope>
    <source>
        <strain evidence="1 2">IMI 309357</strain>
    </source>
</reference>
<dbReference type="EMBL" id="MJBS01000319">
    <property type="protein sequence ID" value="OHE90204.1"/>
    <property type="molecule type" value="Genomic_DNA"/>
</dbReference>
<accession>A0A1G4AM06</accession>
<sequence>MLSNIPSSVSHTSEHDYWWPQLRRLRVRPFRQAWTGCCNFCSAVLLSTEKSGWCCVNGSRMASKLRPYPPHFQSWIDTTTLPLSAISRRLNYLFAFSAIGASEGFFHFGVPADVVVSGRIYHRLLNSSNSDHSLRWLLYDEDARSQKAANTNVPFAAVQQAKRLLQAVNSYLSTICHALQQVPSDATPLAVELKDLSPSGEIAAVINTQSLSTVDGS</sequence>
<dbReference type="STRING" id="1209926.A0A1G4AM06"/>
<evidence type="ECO:0000313" key="1">
    <source>
        <dbReference type="EMBL" id="OHE90204.1"/>
    </source>
</evidence>
<dbReference type="AlphaFoldDB" id="A0A1G4AM06"/>
<keyword evidence="2" id="KW-1185">Reference proteome</keyword>
<dbReference type="RefSeq" id="XP_022467382.1">
    <property type="nucleotide sequence ID" value="XM_022626108.1"/>
</dbReference>
<proteinExistence type="predicted"/>
<comment type="caution">
    <text evidence="1">The sequence shown here is derived from an EMBL/GenBank/DDBJ whole genome shotgun (WGS) entry which is preliminary data.</text>
</comment>
<dbReference type="Proteomes" id="UP000176998">
    <property type="component" value="Unassembled WGS sequence"/>
</dbReference>
<organism evidence="1 2">
    <name type="scientific">Colletotrichum orchidophilum</name>
    <dbReference type="NCBI Taxonomy" id="1209926"/>
    <lineage>
        <taxon>Eukaryota</taxon>
        <taxon>Fungi</taxon>
        <taxon>Dikarya</taxon>
        <taxon>Ascomycota</taxon>
        <taxon>Pezizomycotina</taxon>
        <taxon>Sordariomycetes</taxon>
        <taxon>Hypocreomycetidae</taxon>
        <taxon>Glomerellales</taxon>
        <taxon>Glomerellaceae</taxon>
        <taxon>Colletotrichum</taxon>
    </lineage>
</organism>
<name>A0A1G4AM06_9PEZI</name>
<dbReference type="OrthoDB" id="5424880at2759"/>
<evidence type="ECO:0000313" key="2">
    <source>
        <dbReference type="Proteomes" id="UP000176998"/>
    </source>
</evidence>
<gene>
    <name evidence="1" type="ORF">CORC01_14502</name>
</gene>
<protein>
    <submittedName>
        <fullName evidence="1">Uncharacterized protein</fullName>
    </submittedName>
</protein>